<gene>
    <name evidence="2" type="ORF">QO015_004185</name>
</gene>
<keyword evidence="3" id="KW-1185">Reference proteome</keyword>
<proteinExistence type="predicted"/>
<reference evidence="2 3" key="1">
    <citation type="submission" date="2023-07" db="EMBL/GenBank/DDBJ databases">
        <title>Genomic Encyclopedia of Type Strains, Phase IV (KMG-IV): sequencing the most valuable type-strain genomes for metagenomic binning, comparative biology and taxonomic classification.</title>
        <authorList>
            <person name="Goeker M."/>
        </authorList>
    </citation>
    <scope>NUCLEOTIDE SEQUENCE [LARGE SCALE GENOMIC DNA]</scope>
    <source>
        <strain evidence="2 3">B1-1</strain>
    </source>
</reference>
<evidence type="ECO:0000259" key="1">
    <source>
        <dbReference type="Pfam" id="PF08241"/>
    </source>
</evidence>
<dbReference type="Pfam" id="PF08241">
    <property type="entry name" value="Methyltransf_11"/>
    <property type="match status" value="1"/>
</dbReference>
<dbReference type="Proteomes" id="UP001223743">
    <property type="component" value="Unassembled WGS sequence"/>
</dbReference>
<dbReference type="RefSeq" id="WP_266284150.1">
    <property type="nucleotide sequence ID" value="NZ_JAPKNF010000004.1"/>
</dbReference>
<feature type="domain" description="Methyltransferase type 11" evidence="1">
    <location>
        <begin position="52"/>
        <end position="150"/>
    </location>
</feature>
<keyword evidence="2" id="KW-0808">Transferase</keyword>
<dbReference type="PANTHER" id="PTHR42912:SF80">
    <property type="entry name" value="METHYLTRANSFERASE DOMAIN-CONTAINING PROTEIN"/>
    <property type="match status" value="1"/>
</dbReference>
<name>A0ABU0MC71_9HYPH</name>
<dbReference type="GO" id="GO:0008168">
    <property type="term" value="F:methyltransferase activity"/>
    <property type="evidence" value="ECO:0007669"/>
    <property type="project" value="UniProtKB-KW"/>
</dbReference>
<comment type="caution">
    <text evidence="2">The sequence shown here is derived from an EMBL/GenBank/DDBJ whole genome shotgun (WGS) entry which is preliminary data.</text>
</comment>
<evidence type="ECO:0000313" key="2">
    <source>
        <dbReference type="EMBL" id="MDQ0518572.1"/>
    </source>
</evidence>
<evidence type="ECO:0000313" key="3">
    <source>
        <dbReference type="Proteomes" id="UP001223743"/>
    </source>
</evidence>
<sequence>MTSMSSGNAEQYSDSRKLAARGRLFSQSMVAETPWFEWVARRLPLAVGNRLLDIGCGPAWFWASAAPHVPAGLDLTLADLSPGMVEEAVARCAALPFASVTGRIADAASLPFADESFDLVLAMHMLYHVADPAAAIAEAHRVLRPGGALAVTTNGIGDMRAIYELTTVFGGSPVNPAALAFGFEDAERSMGACFGAVETAIHPASMRVADPEDVILAMTSFPPGDRASETELAAFRASVEEAFARGGGVLACPKETGLFISRKAA</sequence>
<dbReference type="Gene3D" id="3.40.50.150">
    <property type="entry name" value="Vaccinia Virus protein VP39"/>
    <property type="match status" value="1"/>
</dbReference>
<dbReference type="SUPFAM" id="SSF53335">
    <property type="entry name" value="S-adenosyl-L-methionine-dependent methyltransferases"/>
    <property type="match status" value="1"/>
</dbReference>
<dbReference type="InterPro" id="IPR013216">
    <property type="entry name" value="Methyltransf_11"/>
</dbReference>
<dbReference type="InterPro" id="IPR029063">
    <property type="entry name" value="SAM-dependent_MTases_sf"/>
</dbReference>
<keyword evidence="2" id="KW-0489">Methyltransferase</keyword>
<dbReference type="PANTHER" id="PTHR42912">
    <property type="entry name" value="METHYLTRANSFERASE"/>
    <property type="match status" value="1"/>
</dbReference>
<protein>
    <submittedName>
        <fullName evidence="2">SAM-dependent methyltransferase</fullName>
    </submittedName>
</protein>
<accession>A0ABU0MC71</accession>
<dbReference type="CDD" id="cd02440">
    <property type="entry name" value="AdoMet_MTases"/>
    <property type="match status" value="1"/>
</dbReference>
<dbReference type="GO" id="GO:0032259">
    <property type="term" value="P:methylation"/>
    <property type="evidence" value="ECO:0007669"/>
    <property type="project" value="UniProtKB-KW"/>
</dbReference>
<dbReference type="InterPro" id="IPR050508">
    <property type="entry name" value="Methyltransf_Superfamily"/>
</dbReference>
<organism evidence="2 3">
    <name type="scientific">Kaistia geumhonensis</name>
    <dbReference type="NCBI Taxonomy" id="410839"/>
    <lineage>
        <taxon>Bacteria</taxon>
        <taxon>Pseudomonadati</taxon>
        <taxon>Pseudomonadota</taxon>
        <taxon>Alphaproteobacteria</taxon>
        <taxon>Hyphomicrobiales</taxon>
        <taxon>Kaistiaceae</taxon>
        <taxon>Kaistia</taxon>
    </lineage>
</organism>
<dbReference type="EMBL" id="JAUSWJ010000001">
    <property type="protein sequence ID" value="MDQ0518572.1"/>
    <property type="molecule type" value="Genomic_DNA"/>
</dbReference>